<accession>A0ABP7CGW0</accession>
<comment type="similarity">
    <text evidence="1">Belongs to the AHA1 family.</text>
</comment>
<evidence type="ECO:0000313" key="3">
    <source>
        <dbReference type="EMBL" id="GAA3687485.1"/>
    </source>
</evidence>
<reference evidence="4" key="1">
    <citation type="journal article" date="2019" name="Int. J. Syst. Evol. Microbiol.">
        <title>The Global Catalogue of Microorganisms (GCM) 10K type strain sequencing project: providing services to taxonomists for standard genome sequencing and annotation.</title>
        <authorList>
            <consortium name="The Broad Institute Genomics Platform"/>
            <consortium name="The Broad Institute Genome Sequencing Center for Infectious Disease"/>
            <person name="Wu L."/>
            <person name="Ma J."/>
        </authorList>
    </citation>
    <scope>NUCLEOTIDE SEQUENCE [LARGE SCALE GENOMIC DNA]</scope>
    <source>
        <strain evidence="4">JCM 30742</strain>
    </source>
</reference>
<evidence type="ECO:0000259" key="2">
    <source>
        <dbReference type="Pfam" id="PF08327"/>
    </source>
</evidence>
<gene>
    <name evidence="3" type="ORF">GCM10023081_26040</name>
</gene>
<keyword evidence="4" id="KW-1185">Reference proteome</keyword>
<dbReference type="EMBL" id="BAABEO010000017">
    <property type="protein sequence ID" value="GAA3687485.1"/>
    <property type="molecule type" value="Genomic_DNA"/>
</dbReference>
<dbReference type="SUPFAM" id="SSF55961">
    <property type="entry name" value="Bet v1-like"/>
    <property type="match status" value="1"/>
</dbReference>
<evidence type="ECO:0000313" key="4">
    <source>
        <dbReference type="Proteomes" id="UP001500752"/>
    </source>
</evidence>
<comment type="caution">
    <text evidence="3">The sequence shown here is derived from an EMBL/GenBank/DDBJ whole genome shotgun (WGS) entry which is preliminary data.</text>
</comment>
<dbReference type="Gene3D" id="3.30.530.20">
    <property type="match status" value="1"/>
</dbReference>
<feature type="domain" description="Activator of Hsp90 ATPase homologue 1/2-like C-terminal" evidence="2">
    <location>
        <begin position="22"/>
        <end position="159"/>
    </location>
</feature>
<sequence>MPVINTHTDTEALSLTVIAEFDASIQRVWRIWADPRQLERWWGPPSYPATFEIHEFTPTGRASYFMTGPDGDKASGWWRFTAIEEPNRLEFDMGFANESGEPVTELGSAHAAVTLEEVEGRTRMTIVSTFESAEQQEQMLAMGMEEGMAEAVGQIDALLAESPAV</sequence>
<protein>
    <submittedName>
        <fullName evidence="3">SRPBCC domain-containing protein</fullName>
    </submittedName>
</protein>
<dbReference type="Proteomes" id="UP001500752">
    <property type="component" value="Unassembled WGS sequence"/>
</dbReference>
<proteinExistence type="inferred from homology"/>
<dbReference type="Pfam" id="PF08327">
    <property type="entry name" value="AHSA1"/>
    <property type="match status" value="1"/>
</dbReference>
<organism evidence="3 4">
    <name type="scientific">Arthrobacter ginkgonis</name>
    <dbReference type="NCBI Taxonomy" id="1630594"/>
    <lineage>
        <taxon>Bacteria</taxon>
        <taxon>Bacillati</taxon>
        <taxon>Actinomycetota</taxon>
        <taxon>Actinomycetes</taxon>
        <taxon>Micrococcales</taxon>
        <taxon>Micrococcaceae</taxon>
        <taxon>Arthrobacter</taxon>
    </lineage>
</organism>
<evidence type="ECO:0000256" key="1">
    <source>
        <dbReference type="ARBA" id="ARBA00006817"/>
    </source>
</evidence>
<dbReference type="CDD" id="cd07814">
    <property type="entry name" value="SRPBCC_CalC_Aha1-like"/>
    <property type="match status" value="1"/>
</dbReference>
<name>A0ABP7CGW0_9MICC</name>
<dbReference type="InterPro" id="IPR023393">
    <property type="entry name" value="START-like_dom_sf"/>
</dbReference>
<dbReference type="RefSeq" id="WP_345151326.1">
    <property type="nucleotide sequence ID" value="NZ_BAABEO010000017.1"/>
</dbReference>
<dbReference type="InterPro" id="IPR013538">
    <property type="entry name" value="ASHA1/2-like_C"/>
</dbReference>